<name>Q23J64_TETTS</name>
<accession>Q23J64</accession>
<dbReference type="EMBL" id="GG662691">
    <property type="protein sequence ID" value="EAR96640.1"/>
    <property type="molecule type" value="Genomic_DNA"/>
</dbReference>
<sequence length="59" mass="6742">MIALIKGVPSLKKAQKMYQRGCQLWKTFVLLKGKSSKQVKILVATEKNTLEKKETHDLI</sequence>
<dbReference type="InParanoid" id="Q23J64"/>
<dbReference type="RefSeq" id="XP_001016885.1">
    <property type="nucleotide sequence ID" value="XM_001016885.1"/>
</dbReference>
<dbReference type="GeneID" id="7835257"/>
<proteinExistence type="predicted"/>
<dbReference type="Proteomes" id="UP000009168">
    <property type="component" value="Unassembled WGS sequence"/>
</dbReference>
<dbReference type="AlphaFoldDB" id="Q23J64"/>
<keyword evidence="2" id="KW-1185">Reference proteome</keyword>
<protein>
    <submittedName>
        <fullName evidence="1">Uncharacterized protein</fullName>
    </submittedName>
</protein>
<dbReference type="HOGENOM" id="CLU_2965964_0_0_1"/>
<organism evidence="1 2">
    <name type="scientific">Tetrahymena thermophila (strain SB210)</name>
    <dbReference type="NCBI Taxonomy" id="312017"/>
    <lineage>
        <taxon>Eukaryota</taxon>
        <taxon>Sar</taxon>
        <taxon>Alveolata</taxon>
        <taxon>Ciliophora</taxon>
        <taxon>Intramacronucleata</taxon>
        <taxon>Oligohymenophorea</taxon>
        <taxon>Hymenostomatida</taxon>
        <taxon>Tetrahymenina</taxon>
        <taxon>Tetrahymenidae</taxon>
        <taxon>Tetrahymena</taxon>
    </lineage>
</organism>
<evidence type="ECO:0000313" key="1">
    <source>
        <dbReference type="EMBL" id="EAR96640.1"/>
    </source>
</evidence>
<reference evidence="2" key="1">
    <citation type="journal article" date="2006" name="PLoS Biol.">
        <title>Macronuclear genome sequence of the ciliate Tetrahymena thermophila, a model eukaryote.</title>
        <authorList>
            <person name="Eisen J.A."/>
            <person name="Coyne R.S."/>
            <person name="Wu M."/>
            <person name="Wu D."/>
            <person name="Thiagarajan M."/>
            <person name="Wortman J.R."/>
            <person name="Badger J.H."/>
            <person name="Ren Q."/>
            <person name="Amedeo P."/>
            <person name="Jones K.M."/>
            <person name="Tallon L.J."/>
            <person name="Delcher A.L."/>
            <person name="Salzberg S.L."/>
            <person name="Silva J.C."/>
            <person name="Haas B.J."/>
            <person name="Majoros W.H."/>
            <person name="Farzad M."/>
            <person name="Carlton J.M."/>
            <person name="Smith R.K. Jr."/>
            <person name="Garg J."/>
            <person name="Pearlman R.E."/>
            <person name="Karrer K.M."/>
            <person name="Sun L."/>
            <person name="Manning G."/>
            <person name="Elde N.C."/>
            <person name="Turkewitz A.P."/>
            <person name="Asai D.J."/>
            <person name="Wilkes D.E."/>
            <person name="Wang Y."/>
            <person name="Cai H."/>
            <person name="Collins K."/>
            <person name="Stewart B.A."/>
            <person name="Lee S.R."/>
            <person name="Wilamowska K."/>
            <person name="Weinberg Z."/>
            <person name="Ruzzo W.L."/>
            <person name="Wloga D."/>
            <person name="Gaertig J."/>
            <person name="Frankel J."/>
            <person name="Tsao C.-C."/>
            <person name="Gorovsky M.A."/>
            <person name="Keeling P.J."/>
            <person name="Waller R.F."/>
            <person name="Patron N.J."/>
            <person name="Cherry J.M."/>
            <person name="Stover N.A."/>
            <person name="Krieger C.J."/>
            <person name="del Toro C."/>
            <person name="Ryder H.F."/>
            <person name="Williamson S.C."/>
            <person name="Barbeau R.A."/>
            <person name="Hamilton E.P."/>
            <person name="Orias E."/>
        </authorList>
    </citation>
    <scope>NUCLEOTIDE SEQUENCE [LARGE SCALE GENOMIC DNA]</scope>
    <source>
        <strain evidence="2">SB210</strain>
    </source>
</reference>
<dbReference type="KEGG" id="tet:TTHERM_00491080"/>
<gene>
    <name evidence="1" type="ORF">TTHERM_00491080</name>
</gene>
<evidence type="ECO:0000313" key="2">
    <source>
        <dbReference type="Proteomes" id="UP000009168"/>
    </source>
</evidence>